<evidence type="ECO:0000313" key="8">
    <source>
        <dbReference type="Proteomes" id="UP000249390"/>
    </source>
</evidence>
<organism evidence="7 8">
    <name type="scientific">Cuscuta australis</name>
    <dbReference type="NCBI Taxonomy" id="267555"/>
    <lineage>
        <taxon>Eukaryota</taxon>
        <taxon>Viridiplantae</taxon>
        <taxon>Streptophyta</taxon>
        <taxon>Embryophyta</taxon>
        <taxon>Tracheophyta</taxon>
        <taxon>Spermatophyta</taxon>
        <taxon>Magnoliopsida</taxon>
        <taxon>eudicotyledons</taxon>
        <taxon>Gunneridae</taxon>
        <taxon>Pentapetalae</taxon>
        <taxon>asterids</taxon>
        <taxon>lamiids</taxon>
        <taxon>Solanales</taxon>
        <taxon>Convolvulaceae</taxon>
        <taxon>Cuscuteae</taxon>
        <taxon>Cuscuta</taxon>
        <taxon>Cuscuta subgen. Grammica</taxon>
        <taxon>Cuscuta sect. Cleistogrammica</taxon>
    </lineage>
</organism>
<name>A0A328D0E6_9ASTE</name>
<dbReference type="InterPro" id="IPR004911">
    <property type="entry name" value="Interferon-induced_GILT"/>
</dbReference>
<comment type="subcellular location">
    <subcellularLocation>
        <location evidence="1">Secreted</location>
    </subcellularLocation>
</comment>
<comment type="caution">
    <text evidence="7">The sequence shown here is derived from an EMBL/GenBank/DDBJ whole genome shotgun (WGS) entry which is preliminary data.</text>
</comment>
<evidence type="ECO:0000256" key="1">
    <source>
        <dbReference type="ARBA" id="ARBA00004613"/>
    </source>
</evidence>
<sequence>MAAPHQQTKISLLVSFLFFVSTSPISSEKVSLDLYYESLCPYSADFIVNYLAQIFENGIIDIVDLALYPWGNAKLHSNSSSFTCQHGAAECFLNTIEACAIDAWPDVKEHLPFIYCVESLVYSGKYTQWETCYEKSGKDPKPVSDCYATGRGKELELCYAADTNALEPPHEYVPWVVVDGQPLYEDYERTLSYICKAYKGTTEIAICNEFRAQDGGMIRFVTNPFRYTKRTTQLSTIISVATSFVKQAKQVLLSA</sequence>
<keyword evidence="8" id="KW-1185">Reference proteome</keyword>
<dbReference type="Pfam" id="PF03227">
    <property type="entry name" value="GILT"/>
    <property type="match status" value="1"/>
</dbReference>
<keyword evidence="4 6" id="KW-0732">Signal</keyword>
<keyword evidence="3" id="KW-0964">Secreted</keyword>
<dbReference type="GO" id="GO:0005576">
    <property type="term" value="C:extracellular region"/>
    <property type="evidence" value="ECO:0007669"/>
    <property type="project" value="UniProtKB-SubCell"/>
</dbReference>
<evidence type="ECO:0000256" key="3">
    <source>
        <dbReference type="ARBA" id="ARBA00022525"/>
    </source>
</evidence>
<keyword evidence="5" id="KW-0325">Glycoprotein</keyword>
<dbReference type="AlphaFoldDB" id="A0A328D0E6"/>
<evidence type="ECO:0000256" key="6">
    <source>
        <dbReference type="SAM" id="SignalP"/>
    </source>
</evidence>
<evidence type="ECO:0008006" key="9">
    <source>
        <dbReference type="Google" id="ProtNLM"/>
    </source>
</evidence>
<dbReference type="EMBL" id="NQVE01000215">
    <property type="protein sequence ID" value="RAL37353.1"/>
    <property type="molecule type" value="Genomic_DNA"/>
</dbReference>
<comment type="similarity">
    <text evidence="2">Belongs to the GILT family.</text>
</comment>
<dbReference type="GO" id="GO:0016671">
    <property type="term" value="F:oxidoreductase activity, acting on a sulfur group of donors, disulfide as acceptor"/>
    <property type="evidence" value="ECO:0007669"/>
    <property type="project" value="InterPro"/>
</dbReference>
<dbReference type="Proteomes" id="UP000249390">
    <property type="component" value="Unassembled WGS sequence"/>
</dbReference>
<gene>
    <name evidence="7" type="ORF">DM860_000047</name>
</gene>
<dbReference type="PANTHER" id="PTHR13234:SF8">
    <property type="entry name" value="GAMMA-INTERFERON-INDUCIBLE LYSOSOMAL THIOL REDUCTASE"/>
    <property type="match status" value="1"/>
</dbReference>
<dbReference type="PANTHER" id="PTHR13234">
    <property type="entry name" value="GAMMA-INTERFERON INDUCIBLE LYSOSOMAL THIOL REDUCTASE GILT"/>
    <property type="match status" value="1"/>
</dbReference>
<evidence type="ECO:0000313" key="7">
    <source>
        <dbReference type="EMBL" id="RAL37353.1"/>
    </source>
</evidence>
<evidence type="ECO:0000256" key="2">
    <source>
        <dbReference type="ARBA" id="ARBA00005679"/>
    </source>
</evidence>
<protein>
    <recommendedName>
        <fullName evidence="9">Gamma-interferon-inducible lysosomal thiol reductase</fullName>
    </recommendedName>
</protein>
<feature type="signal peptide" evidence="6">
    <location>
        <begin position="1"/>
        <end position="27"/>
    </location>
</feature>
<feature type="chain" id="PRO_5016468277" description="Gamma-interferon-inducible lysosomal thiol reductase" evidence="6">
    <location>
        <begin position="28"/>
        <end position="255"/>
    </location>
</feature>
<evidence type="ECO:0000256" key="4">
    <source>
        <dbReference type="ARBA" id="ARBA00022729"/>
    </source>
</evidence>
<reference evidence="7 8" key="1">
    <citation type="submission" date="2018-06" db="EMBL/GenBank/DDBJ databases">
        <title>The Genome of Cuscuta australis (Dodder) Provides Insight into the Evolution of Plant Parasitism.</title>
        <authorList>
            <person name="Liu H."/>
        </authorList>
    </citation>
    <scope>NUCLEOTIDE SEQUENCE [LARGE SCALE GENOMIC DNA]</scope>
    <source>
        <strain evidence="8">cv. Yunnan</strain>
        <tissue evidence="7">Vines</tissue>
    </source>
</reference>
<accession>A0A328D0E6</accession>
<evidence type="ECO:0000256" key="5">
    <source>
        <dbReference type="ARBA" id="ARBA00023180"/>
    </source>
</evidence>
<proteinExistence type="inferred from homology"/>